<evidence type="ECO:0000313" key="4">
    <source>
        <dbReference type="Proteomes" id="UP000002009"/>
    </source>
</evidence>
<dbReference type="InterPro" id="IPR011051">
    <property type="entry name" value="RmlC_Cupin_sf"/>
</dbReference>
<gene>
    <name evidence="3" type="ORF">MICPUN_60059</name>
</gene>
<evidence type="ECO:0000259" key="2">
    <source>
        <dbReference type="Pfam" id="PF06172"/>
    </source>
</evidence>
<dbReference type="PANTHER" id="PTHR33387">
    <property type="entry name" value="RMLC-LIKE JELLY ROLL FOLD PROTEIN"/>
    <property type="match status" value="1"/>
</dbReference>
<dbReference type="AlphaFoldDB" id="C1EAF9"/>
<accession>C1EAF9</accession>
<dbReference type="Proteomes" id="UP000002009">
    <property type="component" value="Chromosome 7"/>
</dbReference>
<dbReference type="eggNOG" id="ENOG502S4KA">
    <property type="taxonomic scope" value="Eukaryota"/>
</dbReference>
<dbReference type="RefSeq" id="XP_002503593.1">
    <property type="nucleotide sequence ID" value="XM_002503547.1"/>
</dbReference>
<dbReference type="Gene3D" id="2.60.120.10">
    <property type="entry name" value="Jelly Rolls"/>
    <property type="match status" value="1"/>
</dbReference>
<dbReference type="InterPro" id="IPR039935">
    <property type="entry name" value="YML079W-like"/>
</dbReference>
<dbReference type="SUPFAM" id="SSF51182">
    <property type="entry name" value="RmlC-like cupins"/>
    <property type="match status" value="1"/>
</dbReference>
<dbReference type="InterPro" id="IPR014710">
    <property type="entry name" value="RmlC-like_jellyroll"/>
</dbReference>
<dbReference type="PANTHER" id="PTHR33387:SF3">
    <property type="entry name" value="DUF985 DOMAIN-CONTAINING PROTEIN"/>
    <property type="match status" value="1"/>
</dbReference>
<feature type="region of interest" description="Disordered" evidence="1">
    <location>
        <begin position="85"/>
        <end position="104"/>
    </location>
</feature>
<reference evidence="3 4" key="1">
    <citation type="journal article" date="2009" name="Science">
        <title>Green evolution and dynamic adaptations revealed by genomes of the marine picoeukaryotes Micromonas.</title>
        <authorList>
            <person name="Worden A.Z."/>
            <person name="Lee J.H."/>
            <person name="Mock T."/>
            <person name="Rouze P."/>
            <person name="Simmons M.P."/>
            <person name="Aerts A.L."/>
            <person name="Allen A.E."/>
            <person name="Cuvelier M.L."/>
            <person name="Derelle E."/>
            <person name="Everett M.V."/>
            <person name="Foulon E."/>
            <person name="Grimwood J."/>
            <person name="Gundlach H."/>
            <person name="Henrissat B."/>
            <person name="Napoli C."/>
            <person name="McDonald S.M."/>
            <person name="Parker M.S."/>
            <person name="Rombauts S."/>
            <person name="Salamov A."/>
            <person name="Von Dassow P."/>
            <person name="Badger J.H."/>
            <person name="Coutinho P.M."/>
            <person name="Demir E."/>
            <person name="Dubchak I."/>
            <person name="Gentemann C."/>
            <person name="Eikrem W."/>
            <person name="Gready J.E."/>
            <person name="John U."/>
            <person name="Lanier W."/>
            <person name="Lindquist E.A."/>
            <person name="Lucas S."/>
            <person name="Mayer K.F."/>
            <person name="Moreau H."/>
            <person name="Not F."/>
            <person name="Otillar R."/>
            <person name="Panaud O."/>
            <person name="Pangilinan J."/>
            <person name="Paulsen I."/>
            <person name="Piegu B."/>
            <person name="Poliakov A."/>
            <person name="Robbens S."/>
            <person name="Schmutz J."/>
            <person name="Toulza E."/>
            <person name="Wyss T."/>
            <person name="Zelensky A."/>
            <person name="Zhou K."/>
            <person name="Armbrust E.V."/>
            <person name="Bhattacharya D."/>
            <person name="Goodenough U.W."/>
            <person name="Van de Peer Y."/>
            <person name="Grigoriev I.V."/>
        </authorList>
    </citation>
    <scope>NUCLEOTIDE SEQUENCE [LARGE SCALE GENOMIC DNA]</scope>
    <source>
        <strain evidence="4">RCC299 / NOUM17</strain>
    </source>
</reference>
<dbReference type="InParanoid" id="C1EAF9"/>
<feature type="domain" description="DUF985" evidence="2">
    <location>
        <begin position="57"/>
        <end position="207"/>
    </location>
</feature>
<dbReference type="GeneID" id="8245231"/>
<dbReference type="FunCoup" id="C1EAF9">
    <property type="interactions" value="319"/>
</dbReference>
<organism evidence="3 4">
    <name type="scientific">Micromonas commoda (strain RCC299 / NOUM17 / CCMP2709)</name>
    <name type="common">Picoplanktonic green alga</name>
    <dbReference type="NCBI Taxonomy" id="296587"/>
    <lineage>
        <taxon>Eukaryota</taxon>
        <taxon>Viridiplantae</taxon>
        <taxon>Chlorophyta</taxon>
        <taxon>Mamiellophyceae</taxon>
        <taxon>Mamiellales</taxon>
        <taxon>Mamiellaceae</taxon>
        <taxon>Micromonas</taxon>
    </lineage>
</organism>
<dbReference type="CDD" id="cd06121">
    <property type="entry name" value="cupin_YML079wp"/>
    <property type="match status" value="1"/>
</dbReference>
<dbReference type="Pfam" id="PF06172">
    <property type="entry name" value="Cupin_5"/>
    <property type="match status" value="1"/>
</dbReference>
<dbReference type="InterPro" id="IPR009327">
    <property type="entry name" value="Cupin_DUF985"/>
</dbReference>
<protein>
    <recommendedName>
        <fullName evidence="2">DUF985 domain-containing protein</fullName>
    </recommendedName>
</protein>
<evidence type="ECO:0000313" key="3">
    <source>
        <dbReference type="EMBL" id="ACO64851.1"/>
    </source>
</evidence>
<name>C1EAF9_MICCC</name>
<keyword evidence="4" id="KW-1185">Reference proteome</keyword>
<evidence type="ECO:0000256" key="1">
    <source>
        <dbReference type="SAM" id="MobiDB-lite"/>
    </source>
</evidence>
<proteinExistence type="predicted"/>
<dbReference type="OMA" id="NDSRDYP"/>
<sequence length="243" mass="26440">MPDYVDQRAIMCVAGGIVAGALVGAHLKGMSWCPALWGTSDDGKGAGSAGQSRSTKEEFISQLGMIPHPEGGFFVETYRSGSVPMTSRGLTDKDGELMTTNRGPTPERNVMTSIYYMLTAERPHQDWVNNMSDHVHYHHAGGTLIYNLVLPDGTFVERRLGTNVAAGDEPQLVVKGGTLKSVRLEAGAEFGLLGEGVAPGFDFRDFKWVTAKELKALSPEAFAKTSDLIKPQPEETFDHFYDK</sequence>
<dbReference type="KEGG" id="mis:MICPUN_60059"/>
<dbReference type="OrthoDB" id="6614653at2759"/>
<dbReference type="EMBL" id="CP001328">
    <property type="protein sequence ID" value="ACO64851.1"/>
    <property type="molecule type" value="Genomic_DNA"/>
</dbReference>